<evidence type="ECO:0000313" key="11">
    <source>
        <dbReference type="Proteomes" id="UP000694844"/>
    </source>
</evidence>
<evidence type="ECO:0000256" key="5">
    <source>
        <dbReference type="ARBA" id="ARBA00022777"/>
    </source>
</evidence>
<evidence type="ECO:0000256" key="2">
    <source>
        <dbReference type="ARBA" id="ARBA00006219"/>
    </source>
</evidence>
<accession>A0A8B8EY30</accession>
<dbReference type="GeneID" id="111137605"/>
<dbReference type="FunFam" id="3.90.1200.10:FF:000007">
    <property type="entry name" value="hydroxylysine kinase isoform X1"/>
    <property type="match status" value="1"/>
</dbReference>
<evidence type="ECO:0000259" key="10">
    <source>
        <dbReference type="Pfam" id="PF01636"/>
    </source>
</evidence>
<evidence type="ECO:0000256" key="3">
    <source>
        <dbReference type="ARBA" id="ARBA00022490"/>
    </source>
</evidence>
<evidence type="ECO:0000256" key="4">
    <source>
        <dbReference type="ARBA" id="ARBA00022679"/>
    </source>
</evidence>
<dbReference type="SUPFAM" id="SSF56112">
    <property type="entry name" value="Protein kinase-like (PK-like)"/>
    <property type="match status" value="1"/>
</dbReference>
<dbReference type="Pfam" id="PF01636">
    <property type="entry name" value="APH"/>
    <property type="match status" value="1"/>
</dbReference>
<comment type="similarity">
    <text evidence="2">Belongs to the aminoglycoside phosphotransferase family.</text>
</comment>
<organism evidence="11 12">
    <name type="scientific">Crassostrea virginica</name>
    <name type="common">Eastern oyster</name>
    <dbReference type="NCBI Taxonomy" id="6565"/>
    <lineage>
        <taxon>Eukaryota</taxon>
        <taxon>Metazoa</taxon>
        <taxon>Spiralia</taxon>
        <taxon>Lophotrochozoa</taxon>
        <taxon>Mollusca</taxon>
        <taxon>Bivalvia</taxon>
        <taxon>Autobranchia</taxon>
        <taxon>Pteriomorphia</taxon>
        <taxon>Ostreida</taxon>
        <taxon>Ostreoidea</taxon>
        <taxon>Ostreidae</taxon>
        <taxon>Crassostrea</taxon>
    </lineage>
</organism>
<dbReference type="RefSeq" id="XP_022344842.1">
    <property type="nucleotide sequence ID" value="XM_022489134.1"/>
</dbReference>
<dbReference type="EC" id="2.7.1.81" evidence="8"/>
<evidence type="ECO:0000256" key="8">
    <source>
        <dbReference type="ARBA" id="ARBA00038873"/>
    </source>
</evidence>
<dbReference type="InterPro" id="IPR050249">
    <property type="entry name" value="Pseudomonas-type_ThrB"/>
</dbReference>
<dbReference type="PANTHER" id="PTHR21064:SF1">
    <property type="entry name" value="HYDROXYLYSINE KINASE"/>
    <property type="match status" value="1"/>
</dbReference>
<keyword evidence="4" id="KW-0808">Transferase</keyword>
<dbReference type="FunFam" id="3.30.200.20:FF:000549">
    <property type="entry name" value="hydroxylysine kinase"/>
    <property type="match status" value="1"/>
</dbReference>
<keyword evidence="11" id="KW-1185">Reference proteome</keyword>
<evidence type="ECO:0000256" key="7">
    <source>
        <dbReference type="ARBA" id="ARBA00037368"/>
    </source>
</evidence>
<protein>
    <recommendedName>
        <fullName evidence="9">Hydroxylysine kinase</fullName>
        <ecNumber evidence="8">2.7.1.81</ecNumber>
    </recommendedName>
</protein>
<evidence type="ECO:0000256" key="9">
    <source>
        <dbReference type="ARBA" id="ARBA00040505"/>
    </source>
</evidence>
<comment type="function">
    <text evidence="7">Catalyzes the GTP-dependent phosphorylation of 5-hydroxy-L-lysine.</text>
</comment>
<evidence type="ECO:0000313" key="12">
    <source>
        <dbReference type="RefSeq" id="XP_022344842.1"/>
    </source>
</evidence>
<evidence type="ECO:0000256" key="1">
    <source>
        <dbReference type="ARBA" id="ARBA00004496"/>
    </source>
</evidence>
<name>A0A8B8EY30_CRAVI</name>
<dbReference type="PANTHER" id="PTHR21064">
    <property type="entry name" value="AMINOGLYCOSIDE PHOSPHOTRANSFERASE DOMAIN-CONTAINING PROTEIN-RELATED"/>
    <property type="match status" value="1"/>
</dbReference>
<dbReference type="GO" id="GO:0047992">
    <property type="term" value="F:hydroxylysine kinase activity"/>
    <property type="evidence" value="ECO:0007669"/>
    <property type="project" value="UniProtKB-EC"/>
</dbReference>
<dbReference type="Proteomes" id="UP000694844">
    <property type="component" value="Chromosome 5"/>
</dbReference>
<dbReference type="InterPro" id="IPR011009">
    <property type="entry name" value="Kinase-like_dom_sf"/>
</dbReference>
<keyword evidence="3" id="KW-0963">Cytoplasm</keyword>
<proteinExistence type="inferred from homology"/>
<evidence type="ECO:0000256" key="6">
    <source>
        <dbReference type="ARBA" id="ARBA00036820"/>
    </source>
</evidence>
<gene>
    <name evidence="12" type="primary">LOC111137605</name>
</gene>
<keyword evidence="5" id="KW-0418">Kinase</keyword>
<dbReference type="InterPro" id="IPR002575">
    <property type="entry name" value="Aminoglycoside_PTrfase"/>
</dbReference>
<dbReference type="KEGG" id="cvn:111137605"/>
<dbReference type="Gene3D" id="3.90.1200.10">
    <property type="match status" value="1"/>
</dbReference>
<dbReference type="Gene3D" id="3.30.200.20">
    <property type="entry name" value="Phosphorylase Kinase, domain 1"/>
    <property type="match status" value="1"/>
</dbReference>
<dbReference type="AlphaFoldDB" id="A0A8B8EY30"/>
<dbReference type="GO" id="GO:0005737">
    <property type="term" value="C:cytoplasm"/>
    <property type="evidence" value="ECO:0007669"/>
    <property type="project" value="UniProtKB-SubCell"/>
</dbReference>
<comment type="subcellular location">
    <subcellularLocation>
        <location evidence="1">Cytoplasm</location>
    </subcellularLocation>
</comment>
<comment type="catalytic activity">
    <reaction evidence="6">
        <text>(5R)-5-hydroxy-L-lysine + GTP = (5R)-5-phosphooxy-L-lysine + GDP + H(+)</text>
        <dbReference type="Rhea" id="RHEA:19049"/>
        <dbReference type="ChEBI" id="CHEBI:15378"/>
        <dbReference type="ChEBI" id="CHEBI:37565"/>
        <dbReference type="ChEBI" id="CHEBI:57882"/>
        <dbReference type="ChEBI" id="CHEBI:58189"/>
        <dbReference type="ChEBI" id="CHEBI:58357"/>
        <dbReference type="EC" id="2.7.1.81"/>
    </reaction>
</comment>
<reference evidence="12" key="1">
    <citation type="submission" date="2025-08" db="UniProtKB">
        <authorList>
            <consortium name="RefSeq"/>
        </authorList>
    </citation>
    <scope>IDENTIFICATION</scope>
    <source>
        <tissue evidence="12">Whole sample</tissue>
    </source>
</reference>
<feature type="domain" description="Aminoglycoside phosphotransferase" evidence="10">
    <location>
        <begin position="58"/>
        <end position="299"/>
    </location>
</feature>
<sequence length="387" mass="44563">MAEQSETLQTVGEAIKPVVPRKHIPHIIKSLYGLTVESCKEFDSYDDQNYHVMVTDQSENPYINHPEPDGYVLKILNKMQSKNPLLVEGQNEILKHVEKQGLPVPKLVKNLKGENMSLEKIYHSENMSDSTPYDFYFVRLVTFIPGETFYGKPVQPRTVYNIGKFLGRLHNALEGFHHRVFDTYKYLWNLTEFEHIRNFLVGVKDDKRRTLMNEIIDTFTAEVVPKYDKLTKGMIHGDVNESNIIVHTVPKQNSPTKESRVYDVSALIDFNDVVLSYTAFDVAICIAYMSIQCEDFDQRDVGGHVLAGYLSVRSLNETERDVMKVCVCARVAQSLIMGAYTYHMDPSNTYVLNTAARGWPLVSLLWETPKHELDARWKKIIEEYEDL</sequence>
<dbReference type="OrthoDB" id="9973935at2759"/>